<accession>A0A164T898</accession>
<reference evidence="1 2" key="1">
    <citation type="journal article" date="2016" name="Mol. Biol. Evol.">
        <title>Comparative Genomics of Early-Diverging Mushroom-Forming Fungi Provides Insights into the Origins of Lignocellulose Decay Capabilities.</title>
        <authorList>
            <person name="Nagy L.G."/>
            <person name="Riley R."/>
            <person name="Tritt A."/>
            <person name="Adam C."/>
            <person name="Daum C."/>
            <person name="Floudas D."/>
            <person name="Sun H."/>
            <person name="Yadav J.S."/>
            <person name="Pangilinan J."/>
            <person name="Larsson K.H."/>
            <person name="Matsuura K."/>
            <person name="Barry K."/>
            <person name="Labutti K."/>
            <person name="Kuo R."/>
            <person name="Ohm R.A."/>
            <person name="Bhattacharya S.S."/>
            <person name="Shirouzu T."/>
            <person name="Yoshinaga Y."/>
            <person name="Martin F.M."/>
            <person name="Grigoriev I.V."/>
            <person name="Hibbett D.S."/>
        </authorList>
    </citation>
    <scope>NUCLEOTIDE SEQUENCE [LARGE SCALE GENOMIC DNA]</scope>
    <source>
        <strain evidence="1 2">HHB9708</strain>
    </source>
</reference>
<proteinExistence type="predicted"/>
<dbReference type="AlphaFoldDB" id="A0A164T898"/>
<sequence>MAEEAAQIPVELYQEILEWSTLEAIVNLAQSTYAFRQLILSNTGTQFLSKACRKDPIPLPAGTSLDNPPSNLYNLCVHSVRVQKRLAKADVATALQPQKITTMPLPSAIIYDPNDHDMFVLRDILVVAPSTSRHKLMIVDLSAPRFIEVELHENIDNFSCQMADNNSEFVAAMTCKDDDGVTLFWHSFSVLDPRFGEEIESLELGLPPTMDVSEILIQGALVFVSGVADFVVFDFTNLTGLHVQINNIRAILRLSIHPTYDQLMIEYRVSQRGEPAHIMVFELSSSMPELFPDDELGPIWQTRPIDPPDNAFPLVPIQDPNAEDFDIAFQRDLLLSFRPRRREASEVLQIFRMRNNEIGSLLVFPGVRLSLRPQIESDIPPELTILDNRGIYQWGRYSDAIIGRPPDYSDNLYVLLTDKDFTMHWVRLNLGNAELAMQVVFAHWRPTTCYRLLIFSVSFDPNLYHNFLSHSHTIAIKVRAPSELASESGGNRQDLKDVETLANTRSVALFGRDVDILITLRARSARCELLAAPTKKVRNMSHFRNVPVRCIIRNVELQLEKFATLSNPDSGSESNGHIPPTLKLAPTVSMIFQGLLLLEKTTMLMKKM</sequence>
<dbReference type="EMBL" id="KV419411">
    <property type="protein sequence ID" value="KZS92154.1"/>
    <property type="molecule type" value="Genomic_DNA"/>
</dbReference>
<dbReference type="Proteomes" id="UP000076722">
    <property type="component" value="Unassembled WGS sequence"/>
</dbReference>
<keyword evidence="2" id="KW-1185">Reference proteome</keyword>
<name>A0A164T898_9AGAM</name>
<protein>
    <submittedName>
        <fullName evidence="1">Uncharacterized protein</fullName>
    </submittedName>
</protein>
<gene>
    <name evidence="1" type="ORF">SISNIDRAFT_467014</name>
</gene>
<evidence type="ECO:0000313" key="2">
    <source>
        <dbReference type="Proteomes" id="UP000076722"/>
    </source>
</evidence>
<organism evidence="1 2">
    <name type="scientific">Sistotremastrum niveocremeum HHB9708</name>
    <dbReference type="NCBI Taxonomy" id="1314777"/>
    <lineage>
        <taxon>Eukaryota</taxon>
        <taxon>Fungi</taxon>
        <taxon>Dikarya</taxon>
        <taxon>Basidiomycota</taxon>
        <taxon>Agaricomycotina</taxon>
        <taxon>Agaricomycetes</taxon>
        <taxon>Sistotremastrales</taxon>
        <taxon>Sistotremastraceae</taxon>
        <taxon>Sertulicium</taxon>
        <taxon>Sertulicium niveocremeum</taxon>
    </lineage>
</organism>
<evidence type="ECO:0000313" key="1">
    <source>
        <dbReference type="EMBL" id="KZS92154.1"/>
    </source>
</evidence>